<dbReference type="RefSeq" id="WP_070396215.1">
    <property type="nucleotide sequence ID" value="NZ_CP017599.1"/>
</dbReference>
<organism evidence="1 2">
    <name type="scientific">Moorena producens PAL-8-15-08-1</name>
    <dbReference type="NCBI Taxonomy" id="1458985"/>
    <lineage>
        <taxon>Bacteria</taxon>
        <taxon>Bacillati</taxon>
        <taxon>Cyanobacteriota</taxon>
        <taxon>Cyanophyceae</taxon>
        <taxon>Coleofasciculales</taxon>
        <taxon>Coleofasciculaceae</taxon>
        <taxon>Moorena</taxon>
    </lineage>
</organism>
<evidence type="ECO:0000313" key="2">
    <source>
        <dbReference type="Proteomes" id="UP000177870"/>
    </source>
</evidence>
<protein>
    <submittedName>
        <fullName evidence="1">Uncharacterized protein</fullName>
    </submittedName>
</protein>
<dbReference type="KEGG" id="mpro:BJP34_34395"/>
<dbReference type="AlphaFoldDB" id="A0A1D8U1R5"/>
<gene>
    <name evidence="1" type="ORF">BJP34_34395</name>
</gene>
<reference evidence="2" key="1">
    <citation type="submission" date="2016-10" db="EMBL/GenBank/DDBJ databases">
        <title>Comparative genomics uncovers the prolific and rare metabolic potential of the cyanobacterial genus Moorea.</title>
        <authorList>
            <person name="Leao T."/>
            <person name="Castelao G."/>
            <person name="Korobeynikov A."/>
            <person name="Monroe E.A."/>
            <person name="Podell S."/>
            <person name="Glukhov E."/>
            <person name="Allen E."/>
            <person name="Gerwick W.H."/>
            <person name="Gerwick L."/>
        </authorList>
    </citation>
    <scope>NUCLEOTIDE SEQUENCE [LARGE SCALE GENOMIC DNA]</scope>
    <source>
        <strain evidence="2">PAL-8-15-08-1</strain>
    </source>
</reference>
<dbReference type="EMBL" id="CP017599">
    <property type="protein sequence ID" value="AOX03849.1"/>
    <property type="molecule type" value="Genomic_DNA"/>
</dbReference>
<name>A0A1D8U1R5_9CYAN</name>
<proteinExistence type="predicted"/>
<sequence>MKIENLENLQEITIDNLSSVEGGGYLFTLIDEVEPRIPPKSINNITRFDELVFDISPKSINNINLLYDSITLAKGVTPLPRKCYTNLPLPNQGEKVIPLSERYRGCPAVVSIL</sequence>
<evidence type="ECO:0000313" key="1">
    <source>
        <dbReference type="EMBL" id="AOX03849.1"/>
    </source>
</evidence>
<accession>A0A1D8U1R5</accession>
<dbReference type="Proteomes" id="UP000177870">
    <property type="component" value="Chromosome"/>
</dbReference>